<name>J0CT39_AURST</name>
<dbReference type="InParanoid" id="J0CT39"/>
<evidence type="ECO:0000313" key="1">
    <source>
        <dbReference type="EMBL" id="EJD33436.1"/>
    </source>
</evidence>
<dbReference type="EMBL" id="JH688232">
    <property type="protein sequence ID" value="EJD33436.1"/>
    <property type="molecule type" value="Genomic_DNA"/>
</dbReference>
<accession>J0CT39</accession>
<gene>
    <name evidence="1" type="ORF">AURDEDRAFT_177480</name>
</gene>
<dbReference type="Proteomes" id="UP000006514">
    <property type="component" value="Unassembled WGS sequence"/>
</dbReference>
<organism evidence="1 2">
    <name type="scientific">Auricularia subglabra (strain TFB-10046 / SS5)</name>
    <name type="common">White-rot fungus</name>
    <name type="synonym">Auricularia delicata (strain TFB10046)</name>
    <dbReference type="NCBI Taxonomy" id="717982"/>
    <lineage>
        <taxon>Eukaryota</taxon>
        <taxon>Fungi</taxon>
        <taxon>Dikarya</taxon>
        <taxon>Basidiomycota</taxon>
        <taxon>Agaricomycotina</taxon>
        <taxon>Agaricomycetes</taxon>
        <taxon>Auriculariales</taxon>
        <taxon>Auriculariaceae</taxon>
        <taxon>Auricularia</taxon>
    </lineage>
</organism>
<protein>
    <submittedName>
        <fullName evidence="1">Uncharacterized protein</fullName>
    </submittedName>
</protein>
<reference evidence="2" key="1">
    <citation type="journal article" date="2012" name="Science">
        <title>The Paleozoic origin of enzymatic lignin decomposition reconstructed from 31 fungal genomes.</title>
        <authorList>
            <person name="Floudas D."/>
            <person name="Binder M."/>
            <person name="Riley R."/>
            <person name="Barry K."/>
            <person name="Blanchette R.A."/>
            <person name="Henrissat B."/>
            <person name="Martinez A.T."/>
            <person name="Otillar R."/>
            <person name="Spatafora J.W."/>
            <person name="Yadav J.S."/>
            <person name="Aerts A."/>
            <person name="Benoit I."/>
            <person name="Boyd A."/>
            <person name="Carlson A."/>
            <person name="Copeland A."/>
            <person name="Coutinho P.M."/>
            <person name="de Vries R.P."/>
            <person name="Ferreira P."/>
            <person name="Findley K."/>
            <person name="Foster B."/>
            <person name="Gaskell J."/>
            <person name="Glotzer D."/>
            <person name="Gorecki P."/>
            <person name="Heitman J."/>
            <person name="Hesse C."/>
            <person name="Hori C."/>
            <person name="Igarashi K."/>
            <person name="Jurgens J.A."/>
            <person name="Kallen N."/>
            <person name="Kersten P."/>
            <person name="Kohler A."/>
            <person name="Kuees U."/>
            <person name="Kumar T.K.A."/>
            <person name="Kuo A."/>
            <person name="LaButti K."/>
            <person name="Larrondo L.F."/>
            <person name="Lindquist E."/>
            <person name="Ling A."/>
            <person name="Lombard V."/>
            <person name="Lucas S."/>
            <person name="Lundell T."/>
            <person name="Martin R."/>
            <person name="McLaughlin D.J."/>
            <person name="Morgenstern I."/>
            <person name="Morin E."/>
            <person name="Murat C."/>
            <person name="Nagy L.G."/>
            <person name="Nolan M."/>
            <person name="Ohm R.A."/>
            <person name="Patyshakuliyeva A."/>
            <person name="Rokas A."/>
            <person name="Ruiz-Duenas F.J."/>
            <person name="Sabat G."/>
            <person name="Salamov A."/>
            <person name="Samejima M."/>
            <person name="Schmutz J."/>
            <person name="Slot J.C."/>
            <person name="St John F."/>
            <person name="Stenlid J."/>
            <person name="Sun H."/>
            <person name="Sun S."/>
            <person name="Syed K."/>
            <person name="Tsang A."/>
            <person name="Wiebenga A."/>
            <person name="Young D."/>
            <person name="Pisabarro A."/>
            <person name="Eastwood D.C."/>
            <person name="Martin F."/>
            <person name="Cullen D."/>
            <person name="Grigoriev I.V."/>
            <person name="Hibbett D.S."/>
        </authorList>
    </citation>
    <scope>NUCLEOTIDE SEQUENCE [LARGE SCALE GENOMIC DNA]</scope>
    <source>
        <strain evidence="2">TFB10046</strain>
    </source>
</reference>
<dbReference type="KEGG" id="adl:AURDEDRAFT_177480"/>
<keyword evidence="2" id="KW-1185">Reference proteome</keyword>
<evidence type="ECO:0000313" key="2">
    <source>
        <dbReference type="Proteomes" id="UP000006514"/>
    </source>
</evidence>
<proteinExistence type="predicted"/>
<dbReference type="AlphaFoldDB" id="J0CT39"/>
<sequence length="125" mass="13494">MAEDAEEHIPAKQTIRPVRAFLTRSLVTPRSRTLCRDDVVGAHASVVCVRIARASWLGRLDAPADPGLHALPMGQRTFDRTAQTSIASPAALELASRLREASVGGPCSSWIVDGSQPSLAYWCRS</sequence>